<feature type="compositionally biased region" description="Basic and acidic residues" evidence="10">
    <location>
        <begin position="576"/>
        <end position="586"/>
    </location>
</feature>
<feature type="transmembrane region" description="Helical" evidence="11">
    <location>
        <begin position="457"/>
        <end position="482"/>
    </location>
</feature>
<dbReference type="InterPro" id="IPR008250">
    <property type="entry name" value="ATPase_P-typ_transduc_dom_A_sf"/>
</dbReference>
<dbReference type="Pfam" id="PF00403">
    <property type="entry name" value="HMA"/>
    <property type="match status" value="1"/>
</dbReference>
<evidence type="ECO:0000256" key="7">
    <source>
        <dbReference type="ARBA" id="ARBA00022967"/>
    </source>
</evidence>
<dbReference type="EMBL" id="QKNX01000005">
    <property type="protein sequence ID" value="TKR25067.1"/>
    <property type="molecule type" value="Genomic_DNA"/>
</dbReference>
<dbReference type="GO" id="GO:0012505">
    <property type="term" value="C:endomembrane system"/>
    <property type="evidence" value="ECO:0007669"/>
    <property type="project" value="UniProtKB-SubCell"/>
</dbReference>
<dbReference type="GO" id="GO:0043682">
    <property type="term" value="F:P-type divalent copper transporter activity"/>
    <property type="evidence" value="ECO:0007669"/>
    <property type="project" value="TreeGrafter"/>
</dbReference>
<keyword evidence="6" id="KW-0067">ATP-binding</keyword>
<protein>
    <submittedName>
        <fullName evidence="13">Cation-translocating P-type ATPase</fullName>
    </submittedName>
</protein>
<proteinExistence type="inferred from homology"/>
<feature type="transmembrane region" description="Helical" evidence="11">
    <location>
        <begin position="252"/>
        <end position="270"/>
    </location>
</feature>
<feature type="transmembrane region" description="Helical" evidence="11">
    <location>
        <begin position="432"/>
        <end position="451"/>
    </location>
</feature>
<dbReference type="Gene3D" id="2.70.150.10">
    <property type="entry name" value="Calcium-transporting ATPase, cytoplasmic transduction domain A"/>
    <property type="match status" value="1"/>
</dbReference>
<dbReference type="InterPro" id="IPR006121">
    <property type="entry name" value="HMA_dom"/>
</dbReference>
<dbReference type="PANTHER" id="PTHR43520">
    <property type="entry name" value="ATP7, ISOFORM B"/>
    <property type="match status" value="1"/>
</dbReference>
<dbReference type="SFLD" id="SFLDG00002">
    <property type="entry name" value="C1.7:_P-type_atpase_like"/>
    <property type="match status" value="1"/>
</dbReference>
<feature type="transmembrane region" description="Helical" evidence="11">
    <location>
        <begin position="276"/>
        <end position="294"/>
    </location>
</feature>
<keyword evidence="4" id="KW-0479">Metal-binding</keyword>
<dbReference type="Pfam" id="PF00702">
    <property type="entry name" value="Hydrolase"/>
    <property type="match status" value="1"/>
</dbReference>
<dbReference type="GO" id="GO:0016020">
    <property type="term" value="C:membrane"/>
    <property type="evidence" value="ECO:0007669"/>
    <property type="project" value="InterPro"/>
</dbReference>
<dbReference type="InterPro" id="IPR036163">
    <property type="entry name" value="HMA_dom_sf"/>
</dbReference>
<keyword evidence="14" id="KW-1185">Reference proteome</keyword>
<dbReference type="InterPro" id="IPR023214">
    <property type="entry name" value="HAD_sf"/>
</dbReference>
<feature type="transmembrane region" description="Helical" evidence="11">
    <location>
        <begin position="215"/>
        <end position="240"/>
    </location>
</feature>
<reference evidence="13 14" key="1">
    <citation type="submission" date="2019-04" db="EMBL/GenBank/DDBJ databases">
        <title>Natronomonas sp. F20-122 a newhaloarchaeon isolated from a saline saltern of Isla Bacuta, Huelva, Spain.</title>
        <authorList>
            <person name="Duran-Viseras A."/>
            <person name="Sanchez-Porro C."/>
            <person name="Ventosa A."/>
        </authorList>
    </citation>
    <scope>NUCLEOTIDE SEQUENCE [LARGE SCALE GENOMIC DNA]</scope>
    <source>
        <strain evidence="13 14">F20-122</strain>
    </source>
</reference>
<name>A0A4U5JBY0_9EURY</name>
<dbReference type="Proteomes" id="UP000308037">
    <property type="component" value="Unassembled WGS sequence"/>
</dbReference>
<dbReference type="SFLD" id="SFLDF00027">
    <property type="entry name" value="p-type_atpase"/>
    <property type="match status" value="1"/>
</dbReference>
<evidence type="ECO:0000256" key="10">
    <source>
        <dbReference type="SAM" id="MobiDB-lite"/>
    </source>
</evidence>
<evidence type="ECO:0000256" key="9">
    <source>
        <dbReference type="ARBA" id="ARBA00023136"/>
    </source>
</evidence>
<comment type="caution">
    <text evidence="13">The sequence shown here is derived from an EMBL/GenBank/DDBJ whole genome shotgun (WGS) entry which is preliminary data.</text>
</comment>
<keyword evidence="5" id="KW-0547">Nucleotide-binding</keyword>
<evidence type="ECO:0000313" key="14">
    <source>
        <dbReference type="Proteomes" id="UP000308037"/>
    </source>
</evidence>
<dbReference type="GO" id="GO:0016887">
    <property type="term" value="F:ATP hydrolysis activity"/>
    <property type="evidence" value="ECO:0007669"/>
    <property type="project" value="InterPro"/>
</dbReference>
<keyword evidence="3 11" id="KW-0812">Transmembrane</keyword>
<dbReference type="NCBIfam" id="TIGR01494">
    <property type="entry name" value="ATPase_P-type"/>
    <property type="match status" value="2"/>
</dbReference>
<dbReference type="NCBIfam" id="TIGR01525">
    <property type="entry name" value="ATPase-IB_hvy"/>
    <property type="match status" value="1"/>
</dbReference>
<dbReference type="OrthoDB" id="8588at2157"/>
<dbReference type="GO" id="GO:0055070">
    <property type="term" value="P:copper ion homeostasis"/>
    <property type="evidence" value="ECO:0007669"/>
    <property type="project" value="TreeGrafter"/>
</dbReference>
<dbReference type="SUPFAM" id="SSF81660">
    <property type="entry name" value="Metal cation-transporting ATPase, ATP-binding domain N"/>
    <property type="match status" value="1"/>
</dbReference>
<keyword evidence="9 11" id="KW-0472">Membrane</keyword>
<keyword evidence="7" id="KW-1278">Translocase</keyword>
<dbReference type="PROSITE" id="PS50846">
    <property type="entry name" value="HMA_2"/>
    <property type="match status" value="1"/>
</dbReference>
<dbReference type="Gene3D" id="3.40.50.1000">
    <property type="entry name" value="HAD superfamily/HAD-like"/>
    <property type="match status" value="1"/>
</dbReference>
<organism evidence="13 14">
    <name type="scientific">Natronomonas salsuginis</name>
    <dbReference type="NCBI Taxonomy" id="2217661"/>
    <lineage>
        <taxon>Archaea</taxon>
        <taxon>Methanobacteriati</taxon>
        <taxon>Methanobacteriota</taxon>
        <taxon>Stenosarchaea group</taxon>
        <taxon>Halobacteria</taxon>
        <taxon>Halobacteriales</taxon>
        <taxon>Natronomonadaceae</taxon>
        <taxon>Natronomonas</taxon>
    </lineage>
</organism>
<evidence type="ECO:0000256" key="1">
    <source>
        <dbReference type="ARBA" id="ARBA00004127"/>
    </source>
</evidence>
<accession>A0A4U5JBY0</accession>
<dbReference type="InterPro" id="IPR036412">
    <property type="entry name" value="HAD-like_sf"/>
</dbReference>
<feature type="region of interest" description="Disordered" evidence="10">
    <location>
        <begin position="565"/>
        <end position="586"/>
    </location>
</feature>
<evidence type="ECO:0000256" key="3">
    <source>
        <dbReference type="ARBA" id="ARBA00022692"/>
    </source>
</evidence>
<dbReference type="InterPro" id="IPR059000">
    <property type="entry name" value="ATPase_P-type_domA"/>
</dbReference>
<dbReference type="GO" id="GO:0005507">
    <property type="term" value="F:copper ion binding"/>
    <property type="evidence" value="ECO:0007669"/>
    <property type="project" value="TreeGrafter"/>
</dbReference>
<dbReference type="Gene3D" id="3.40.1110.10">
    <property type="entry name" value="Calcium-transporting ATPase, cytoplasmic domain N"/>
    <property type="match status" value="1"/>
</dbReference>
<dbReference type="InterPro" id="IPR001757">
    <property type="entry name" value="P_typ_ATPase"/>
</dbReference>
<dbReference type="AlphaFoldDB" id="A0A4U5JBY0"/>
<dbReference type="PANTHER" id="PTHR43520:SF8">
    <property type="entry name" value="P-TYPE CU(+) TRANSPORTER"/>
    <property type="match status" value="1"/>
</dbReference>
<evidence type="ECO:0000256" key="11">
    <source>
        <dbReference type="SAM" id="Phobius"/>
    </source>
</evidence>
<dbReference type="SFLD" id="SFLDS00003">
    <property type="entry name" value="Haloacid_Dehalogenase"/>
    <property type="match status" value="1"/>
</dbReference>
<dbReference type="SUPFAM" id="SSF55008">
    <property type="entry name" value="HMA, heavy metal-associated domain"/>
    <property type="match status" value="1"/>
</dbReference>
<dbReference type="RefSeq" id="WP_137277102.1">
    <property type="nucleotide sequence ID" value="NZ_QKNX01000005.1"/>
</dbReference>
<dbReference type="SUPFAM" id="SSF56784">
    <property type="entry name" value="HAD-like"/>
    <property type="match status" value="1"/>
</dbReference>
<sequence>MSFDECYLCGRKFQSSVVETKSEIQFCSTGCHDVHTTLGDETSSETIESKEKDTHESLGEGIDQTFFRIDGMYSATCEVFLESRAEKQEGVVDAEASYVTETIRVIHESDHVSKDELRDTLSTLGYTAYLREHASKNAQESTSTTRRSREIDGIRKRRDDQLLDFRYAAGLLFGAFLMVPYVAIMYPIHLASILDWEALHLFEDTFQMSGQGGLIFLRIYFVLTGVILFFTGLPVLRGAFISLKMRRPNTDLLVAITVLSAYVYGTVAVLLGRNDLFFDLTIVVAAAVTAVAFYESSVKQRALNRLTELTVSQVDTARVYAPDGTTNEVGIEELTSNDLVLARQGERIPVDGELAESSCSVDEAVITGESLPVLKQAGDNVIGGSIVTDGAALIQVGENATSSIDRITTAVWDLQSATHSVQRHADRLASRAIGLVGGAAVVVGGGAATILDMSVVNAFLLFLLVLLVGSPWALGFATPLSVATSLEEALRRGIVVFDETVFERLRDIDIVVFDKTGTLTTGEMDVIETDAPPELLEAVAELERRASHPAASAIVSAFARESNASDSLRSDGGVIDEDKEKDTGRVSEFTSHRSGVEGVIDGTKLLVGNPDLFIQQGWMVSDDIESRVAEARGFGRLPVIIGRDGAAEGIIIVGDEPRDGWDGTIRRLGERGTEVVILTGDDEEATDFFKRHKDVTHVFAGVPPEGKTATIRRLKSGGQVAMVGDGTNDAPALATADLGISLGSGTALAADAADIAIVDDEISSVETAFDLAKAANHRVKQNNIGALLYNGIAILAVAVGFFNPLTAAVAVVACGGLIVANCQRELAKS</sequence>
<dbReference type="Gene3D" id="3.30.70.100">
    <property type="match status" value="1"/>
</dbReference>
<evidence type="ECO:0000256" key="8">
    <source>
        <dbReference type="ARBA" id="ARBA00022989"/>
    </source>
</evidence>
<feature type="transmembrane region" description="Helical" evidence="11">
    <location>
        <begin position="165"/>
        <end position="188"/>
    </location>
</feature>
<dbReference type="InterPro" id="IPR027256">
    <property type="entry name" value="P-typ_ATPase_IB"/>
</dbReference>
<dbReference type="CDD" id="cd00371">
    <property type="entry name" value="HMA"/>
    <property type="match status" value="1"/>
</dbReference>
<dbReference type="InterPro" id="IPR018303">
    <property type="entry name" value="ATPase_P-typ_P_site"/>
</dbReference>
<evidence type="ECO:0000256" key="5">
    <source>
        <dbReference type="ARBA" id="ARBA00022741"/>
    </source>
</evidence>
<feature type="transmembrane region" description="Helical" evidence="11">
    <location>
        <begin position="787"/>
        <end position="820"/>
    </location>
</feature>
<comment type="similarity">
    <text evidence="2">Belongs to the cation transport ATPase (P-type) (TC 3.A.3) family. Type IB subfamily.</text>
</comment>
<dbReference type="GO" id="GO:0005524">
    <property type="term" value="F:ATP binding"/>
    <property type="evidence" value="ECO:0007669"/>
    <property type="project" value="UniProtKB-KW"/>
</dbReference>
<evidence type="ECO:0000259" key="12">
    <source>
        <dbReference type="PROSITE" id="PS50846"/>
    </source>
</evidence>
<dbReference type="InterPro" id="IPR044492">
    <property type="entry name" value="P_typ_ATPase_HD_dom"/>
</dbReference>
<dbReference type="Pfam" id="PF00122">
    <property type="entry name" value="E1-E2_ATPase"/>
    <property type="match status" value="1"/>
</dbReference>
<dbReference type="InterPro" id="IPR023299">
    <property type="entry name" value="ATPase_P-typ_cyto_dom_N"/>
</dbReference>
<keyword evidence="8 11" id="KW-1133">Transmembrane helix</keyword>
<dbReference type="PROSITE" id="PS00154">
    <property type="entry name" value="ATPASE_E1_E2"/>
    <property type="match status" value="1"/>
</dbReference>
<feature type="domain" description="HMA" evidence="12">
    <location>
        <begin position="63"/>
        <end position="129"/>
    </location>
</feature>
<dbReference type="SUPFAM" id="SSF81653">
    <property type="entry name" value="Calcium ATPase, transduction domain A"/>
    <property type="match status" value="1"/>
</dbReference>
<gene>
    <name evidence="13" type="ORF">DM868_11960</name>
</gene>
<evidence type="ECO:0000313" key="13">
    <source>
        <dbReference type="EMBL" id="TKR25067.1"/>
    </source>
</evidence>
<comment type="subcellular location">
    <subcellularLocation>
        <location evidence="1">Endomembrane system</location>
        <topology evidence="1">Multi-pass membrane protein</topology>
    </subcellularLocation>
</comment>
<evidence type="ECO:0000256" key="4">
    <source>
        <dbReference type="ARBA" id="ARBA00022723"/>
    </source>
</evidence>
<evidence type="ECO:0000256" key="2">
    <source>
        <dbReference type="ARBA" id="ARBA00006024"/>
    </source>
</evidence>
<dbReference type="PRINTS" id="PR00119">
    <property type="entry name" value="CATATPASE"/>
</dbReference>
<evidence type="ECO:0000256" key="6">
    <source>
        <dbReference type="ARBA" id="ARBA00022840"/>
    </source>
</evidence>